<reference evidence="3" key="1">
    <citation type="submission" date="2021-12" db="EMBL/GenBank/DDBJ databases">
        <authorList>
            <person name="King R."/>
        </authorList>
    </citation>
    <scope>NUCLEOTIDE SEQUENCE</scope>
</reference>
<protein>
    <recommendedName>
        <fullName evidence="2">Cyclic nucleotide-binding domain-containing protein</fullName>
    </recommendedName>
</protein>
<keyword evidence="1" id="KW-0812">Transmembrane</keyword>
<feature type="domain" description="Cyclic nucleotide-binding" evidence="2">
    <location>
        <begin position="426"/>
        <end position="526"/>
    </location>
</feature>
<dbReference type="EMBL" id="OU963895">
    <property type="protein sequence ID" value="CAH0402119.1"/>
    <property type="molecule type" value="Genomic_DNA"/>
</dbReference>
<evidence type="ECO:0000313" key="3">
    <source>
        <dbReference type="EMBL" id="CAH0402119.1"/>
    </source>
</evidence>
<name>A0ABN8B5F5_CHISP</name>
<dbReference type="InterPro" id="IPR018490">
    <property type="entry name" value="cNMP-bd_dom_sf"/>
</dbReference>
<accession>A0ABN8B5F5</accession>
<feature type="transmembrane region" description="Helical" evidence="1">
    <location>
        <begin position="89"/>
        <end position="108"/>
    </location>
</feature>
<gene>
    <name evidence="3" type="ORF">CHILSU_LOCUS5358</name>
</gene>
<feature type="transmembrane region" description="Helical" evidence="1">
    <location>
        <begin position="120"/>
        <end position="137"/>
    </location>
</feature>
<organism evidence="3 4">
    <name type="scientific">Chilo suppressalis</name>
    <name type="common">Asiatic rice borer moth</name>
    <dbReference type="NCBI Taxonomy" id="168631"/>
    <lineage>
        <taxon>Eukaryota</taxon>
        <taxon>Metazoa</taxon>
        <taxon>Ecdysozoa</taxon>
        <taxon>Arthropoda</taxon>
        <taxon>Hexapoda</taxon>
        <taxon>Insecta</taxon>
        <taxon>Pterygota</taxon>
        <taxon>Neoptera</taxon>
        <taxon>Endopterygota</taxon>
        <taxon>Lepidoptera</taxon>
        <taxon>Glossata</taxon>
        <taxon>Ditrysia</taxon>
        <taxon>Pyraloidea</taxon>
        <taxon>Crambidae</taxon>
        <taxon>Crambinae</taxon>
        <taxon>Chilo</taxon>
    </lineage>
</organism>
<dbReference type="Proteomes" id="UP001153292">
    <property type="component" value="Chromosome 2"/>
</dbReference>
<feature type="transmembrane region" description="Helical" evidence="1">
    <location>
        <begin position="325"/>
        <end position="346"/>
    </location>
</feature>
<feature type="transmembrane region" description="Helical" evidence="1">
    <location>
        <begin position="197"/>
        <end position="215"/>
    </location>
</feature>
<proteinExistence type="predicted"/>
<evidence type="ECO:0000259" key="2">
    <source>
        <dbReference type="PROSITE" id="PS50042"/>
    </source>
</evidence>
<dbReference type="Gene3D" id="2.60.120.10">
    <property type="entry name" value="Jelly Rolls"/>
    <property type="match status" value="1"/>
</dbReference>
<dbReference type="CDD" id="cd00038">
    <property type="entry name" value="CAP_ED"/>
    <property type="match status" value="1"/>
</dbReference>
<dbReference type="PANTHER" id="PTHR45689:SF14">
    <property type="entry name" value="CYCLIC NUCLEOTIDE-GATED CATION CHANNEL SUBUNIT A-LIKE PROTEIN"/>
    <property type="match status" value="1"/>
</dbReference>
<evidence type="ECO:0000256" key="1">
    <source>
        <dbReference type="SAM" id="Phobius"/>
    </source>
</evidence>
<dbReference type="SUPFAM" id="SSF51206">
    <property type="entry name" value="cAMP-binding domain-like"/>
    <property type="match status" value="1"/>
</dbReference>
<dbReference type="Pfam" id="PF00027">
    <property type="entry name" value="cNMP_binding"/>
    <property type="match status" value="1"/>
</dbReference>
<evidence type="ECO:0000313" key="4">
    <source>
        <dbReference type="Proteomes" id="UP001153292"/>
    </source>
</evidence>
<dbReference type="InterPro" id="IPR051413">
    <property type="entry name" value="K/Na_HCN_channel"/>
</dbReference>
<dbReference type="InterPro" id="IPR000595">
    <property type="entry name" value="cNMP-bd_dom"/>
</dbReference>
<feature type="transmembrane region" description="Helical" evidence="1">
    <location>
        <begin position="290"/>
        <end position="310"/>
    </location>
</feature>
<dbReference type="PANTHER" id="PTHR45689">
    <property type="entry name" value="I[[H]] CHANNEL, ISOFORM E"/>
    <property type="match status" value="1"/>
</dbReference>
<keyword evidence="1" id="KW-1133">Transmembrane helix</keyword>
<dbReference type="PROSITE" id="PS50042">
    <property type="entry name" value="CNMP_BINDING_3"/>
    <property type="match status" value="1"/>
</dbReference>
<feature type="transmembrane region" description="Helical" evidence="1">
    <location>
        <begin position="236"/>
        <end position="254"/>
    </location>
</feature>
<dbReference type="InterPro" id="IPR014710">
    <property type="entry name" value="RmlC-like_jellyroll"/>
</dbReference>
<sequence length="558" mass="66110">MFGTRDFLESYYEHGCSILPEKDVVFTDISNGSRMVKLKRWWFDLFLLSYDNKRSRIYYKSSYAIKMERIRHFRHHRNCIHPLSKCRSFWDLIMLPVMIINYLLVHHATTFNSGQYPVSVYAFGAMLEFFVIFDIFINMRCGYIDNVTGKIILNLHRSLIRYCSTKLFFHVASAIPILAIMFLRYGCDIDCTVYKLNKFVCTLCFLNIIKLLRLYETSLYLIREGYTFRATCVCRIIRLALLAIMTTLQFLSIYNAVNVLILIDAGIFDEHSYFYIVLKIMFMELDVRLNLHLFVFTFMQVITILLHFNFGFNSKNFYLDKVSPILVYFASTYFHMCCLLELYTYFNRKRFTEDRLLGKKVAARNMARCRQLPDRIEFKLRSYYEFNMIKHRIIEKHSSFLKSLPVVVKREIVMNCYTRKIMRIPYFMDWPPRVTENLMNVLKEEIYLKNDVVSELGIQGHGMIIIDAGVMAVYTADHVEQGHLIDGDYFGELSLVTDRECRTSYVVAVTNCKVLILEKNVFRKFMREYPDLFFEMKQKIRDPYLANKSGKSNPVTNP</sequence>
<keyword evidence="1" id="KW-0472">Membrane</keyword>
<dbReference type="SMART" id="SM00100">
    <property type="entry name" value="cNMP"/>
    <property type="match status" value="1"/>
</dbReference>
<feature type="transmembrane region" description="Helical" evidence="1">
    <location>
        <begin position="167"/>
        <end position="185"/>
    </location>
</feature>
<keyword evidence="4" id="KW-1185">Reference proteome</keyword>